<accession>A0A2G8KGU0</accession>
<evidence type="ECO:0000313" key="5">
    <source>
        <dbReference type="EMBL" id="PIK47214.1"/>
    </source>
</evidence>
<dbReference type="InterPro" id="IPR006689">
    <property type="entry name" value="Small_GTPase_ARF/SAR"/>
</dbReference>
<feature type="binding site" evidence="3">
    <location>
        <position position="87"/>
    </location>
    <ligand>
        <name>GTP</name>
        <dbReference type="ChEBI" id="CHEBI:37565"/>
    </ligand>
</feature>
<feature type="binding site" evidence="4">
    <location>
        <position position="43"/>
    </location>
    <ligand>
        <name>Mg(2+)</name>
        <dbReference type="ChEBI" id="CHEBI:18420"/>
    </ligand>
</feature>
<dbReference type="Pfam" id="PF00025">
    <property type="entry name" value="Arf"/>
    <property type="match status" value="1"/>
</dbReference>
<dbReference type="Proteomes" id="UP000230750">
    <property type="component" value="Unassembled WGS sequence"/>
</dbReference>
<dbReference type="OrthoDB" id="2011769at2759"/>
<dbReference type="AlphaFoldDB" id="A0A2G8KGU0"/>
<sequence length="126" mass="14165">MMKGGILRTVSDLGNEISYQARGILPSNTHQIAVIGLDKSGKTTFLYRLHLNEFIHTVPTIGFNSEKIKSTSGKSKGQSFQFWDAGGQEKLRPYGNRTLEPRMLLFTSWTVRTMIGSRSPNVNYIK</sequence>
<evidence type="ECO:0000256" key="2">
    <source>
        <dbReference type="ARBA" id="ARBA00023134"/>
    </source>
</evidence>
<dbReference type="STRING" id="307972.A0A2G8KGU0"/>
<evidence type="ECO:0000256" key="1">
    <source>
        <dbReference type="ARBA" id="ARBA00022741"/>
    </source>
</evidence>
<feature type="binding site" evidence="3">
    <location>
        <begin position="36"/>
        <end position="43"/>
    </location>
    <ligand>
        <name>GTP</name>
        <dbReference type="ChEBI" id="CHEBI:37565"/>
    </ligand>
</feature>
<dbReference type="GO" id="GO:0046872">
    <property type="term" value="F:metal ion binding"/>
    <property type="evidence" value="ECO:0007669"/>
    <property type="project" value="UniProtKB-KW"/>
</dbReference>
<keyword evidence="6" id="KW-1185">Reference proteome</keyword>
<evidence type="ECO:0000256" key="4">
    <source>
        <dbReference type="PIRSR" id="PIRSR606689-2"/>
    </source>
</evidence>
<evidence type="ECO:0000313" key="6">
    <source>
        <dbReference type="Proteomes" id="UP000230750"/>
    </source>
</evidence>
<dbReference type="EMBL" id="MRZV01000594">
    <property type="protein sequence ID" value="PIK47214.1"/>
    <property type="molecule type" value="Genomic_DNA"/>
</dbReference>
<gene>
    <name evidence="5" type="ORF">BSL78_15902</name>
</gene>
<keyword evidence="4" id="KW-0479">Metal-binding</keyword>
<dbReference type="GO" id="GO:0005525">
    <property type="term" value="F:GTP binding"/>
    <property type="evidence" value="ECO:0007669"/>
    <property type="project" value="UniProtKB-KW"/>
</dbReference>
<dbReference type="InterPro" id="IPR027417">
    <property type="entry name" value="P-loop_NTPase"/>
</dbReference>
<keyword evidence="4" id="KW-0460">Magnesium</keyword>
<keyword evidence="2 3" id="KW-0342">GTP-binding</keyword>
<feature type="binding site" evidence="4">
    <location>
        <position position="60"/>
    </location>
    <ligand>
        <name>Mg(2+)</name>
        <dbReference type="ChEBI" id="CHEBI:18420"/>
    </ligand>
</feature>
<organism evidence="5 6">
    <name type="scientific">Stichopus japonicus</name>
    <name type="common">Sea cucumber</name>
    <dbReference type="NCBI Taxonomy" id="307972"/>
    <lineage>
        <taxon>Eukaryota</taxon>
        <taxon>Metazoa</taxon>
        <taxon>Echinodermata</taxon>
        <taxon>Eleutherozoa</taxon>
        <taxon>Echinozoa</taxon>
        <taxon>Holothuroidea</taxon>
        <taxon>Aspidochirotacea</taxon>
        <taxon>Aspidochirotida</taxon>
        <taxon>Stichopodidae</taxon>
        <taxon>Apostichopus</taxon>
    </lineage>
</organism>
<reference evidence="5 6" key="1">
    <citation type="journal article" date="2017" name="PLoS Biol.">
        <title>The sea cucumber genome provides insights into morphological evolution and visceral regeneration.</title>
        <authorList>
            <person name="Zhang X."/>
            <person name="Sun L."/>
            <person name="Yuan J."/>
            <person name="Sun Y."/>
            <person name="Gao Y."/>
            <person name="Zhang L."/>
            <person name="Li S."/>
            <person name="Dai H."/>
            <person name="Hamel J.F."/>
            <person name="Liu C."/>
            <person name="Yu Y."/>
            <person name="Liu S."/>
            <person name="Lin W."/>
            <person name="Guo K."/>
            <person name="Jin S."/>
            <person name="Xu P."/>
            <person name="Storey K.B."/>
            <person name="Huan P."/>
            <person name="Zhang T."/>
            <person name="Zhou Y."/>
            <person name="Zhang J."/>
            <person name="Lin C."/>
            <person name="Li X."/>
            <person name="Xing L."/>
            <person name="Huo D."/>
            <person name="Sun M."/>
            <person name="Wang L."/>
            <person name="Mercier A."/>
            <person name="Li F."/>
            <person name="Yang H."/>
            <person name="Xiang J."/>
        </authorList>
    </citation>
    <scope>NUCLEOTIDE SEQUENCE [LARGE SCALE GENOMIC DNA]</scope>
    <source>
        <strain evidence="5">Shaxun</strain>
        <tissue evidence="5">Muscle</tissue>
    </source>
</reference>
<keyword evidence="1 3" id="KW-0547">Nucleotide-binding</keyword>
<dbReference type="SUPFAM" id="SSF52540">
    <property type="entry name" value="P-loop containing nucleoside triphosphate hydrolases"/>
    <property type="match status" value="1"/>
</dbReference>
<evidence type="ECO:0000256" key="3">
    <source>
        <dbReference type="PIRSR" id="PIRSR606689-1"/>
    </source>
</evidence>
<dbReference type="InterPro" id="IPR024156">
    <property type="entry name" value="Small_GTPase_ARF"/>
</dbReference>
<protein>
    <submittedName>
        <fullName evidence="5">Putative ADP-ribosylation factor-like protein 4C-like</fullName>
    </submittedName>
</protein>
<dbReference type="PANTHER" id="PTHR11711">
    <property type="entry name" value="ADP RIBOSYLATION FACTOR-RELATED"/>
    <property type="match status" value="1"/>
</dbReference>
<proteinExistence type="predicted"/>
<dbReference type="Gene3D" id="3.40.50.300">
    <property type="entry name" value="P-loop containing nucleotide triphosphate hydrolases"/>
    <property type="match status" value="1"/>
</dbReference>
<dbReference type="GO" id="GO:0003924">
    <property type="term" value="F:GTPase activity"/>
    <property type="evidence" value="ECO:0007669"/>
    <property type="project" value="InterPro"/>
</dbReference>
<name>A0A2G8KGU0_STIJA</name>
<comment type="caution">
    <text evidence="5">The sequence shown here is derived from an EMBL/GenBank/DDBJ whole genome shotgun (WGS) entry which is preliminary data.</text>
</comment>